<dbReference type="Proteomes" id="UP000645217">
    <property type="component" value="Unassembled WGS sequence"/>
</dbReference>
<comment type="caution">
    <text evidence="1">The sequence shown here is derived from an EMBL/GenBank/DDBJ whole genome shotgun (WGS) entry which is preliminary data.</text>
</comment>
<dbReference type="EMBL" id="BMNT01000073">
    <property type="protein sequence ID" value="GGL20659.1"/>
    <property type="molecule type" value="Genomic_DNA"/>
</dbReference>
<organism evidence="1 2">
    <name type="scientific">Sphaerisporangium melleum</name>
    <dbReference type="NCBI Taxonomy" id="321316"/>
    <lineage>
        <taxon>Bacteria</taxon>
        <taxon>Bacillati</taxon>
        <taxon>Actinomycetota</taxon>
        <taxon>Actinomycetes</taxon>
        <taxon>Streptosporangiales</taxon>
        <taxon>Streptosporangiaceae</taxon>
        <taxon>Sphaerisporangium</taxon>
    </lineage>
</organism>
<reference evidence="1" key="1">
    <citation type="journal article" date="2014" name="Int. J. Syst. Evol. Microbiol.">
        <title>Complete genome sequence of Corynebacterium casei LMG S-19264T (=DSM 44701T), isolated from a smear-ripened cheese.</title>
        <authorList>
            <consortium name="US DOE Joint Genome Institute (JGI-PGF)"/>
            <person name="Walter F."/>
            <person name="Albersmeier A."/>
            <person name="Kalinowski J."/>
            <person name="Ruckert C."/>
        </authorList>
    </citation>
    <scope>NUCLEOTIDE SEQUENCE</scope>
    <source>
        <strain evidence="1">JCM 13064</strain>
    </source>
</reference>
<proteinExistence type="predicted"/>
<gene>
    <name evidence="1" type="ORF">GCM10007964_73210</name>
</gene>
<evidence type="ECO:0000313" key="2">
    <source>
        <dbReference type="Proteomes" id="UP000645217"/>
    </source>
</evidence>
<evidence type="ECO:0000313" key="1">
    <source>
        <dbReference type="EMBL" id="GGL20659.1"/>
    </source>
</evidence>
<sequence>MVDEGLTGVAASVHRAAEPVGHLMCGRRLGERCRLAVWGLVVAAFTVGCVTPVAAKAGTAAAAAVQAAQPGHADPGAVSVIRAAGRRE</sequence>
<dbReference type="AlphaFoldDB" id="A0A917RRB6"/>
<name>A0A917RRB6_9ACTN</name>
<protein>
    <submittedName>
        <fullName evidence="1">Uncharacterized protein</fullName>
    </submittedName>
</protein>
<keyword evidence="2" id="KW-1185">Reference proteome</keyword>
<reference evidence="1" key="2">
    <citation type="submission" date="2020-09" db="EMBL/GenBank/DDBJ databases">
        <authorList>
            <person name="Sun Q."/>
            <person name="Ohkuma M."/>
        </authorList>
    </citation>
    <scope>NUCLEOTIDE SEQUENCE</scope>
    <source>
        <strain evidence="1">JCM 13064</strain>
    </source>
</reference>
<accession>A0A917RRB6</accession>